<dbReference type="SUPFAM" id="SSF52833">
    <property type="entry name" value="Thioredoxin-like"/>
    <property type="match status" value="1"/>
</dbReference>
<keyword evidence="5" id="KW-1185">Reference proteome</keyword>
<accession>A0A1E5QA34</accession>
<comment type="similarity">
    <text evidence="1">Belongs to the GST superfamily. NadH family.</text>
</comment>
<feature type="active site" description="Nucleophile" evidence="2">
    <location>
        <position position="19"/>
    </location>
</feature>
<dbReference type="EMBL" id="MCGG01000013">
    <property type="protein sequence ID" value="OEJ68508.1"/>
    <property type="molecule type" value="Genomic_DNA"/>
</dbReference>
<dbReference type="RefSeq" id="WP_069957171.1">
    <property type="nucleotide sequence ID" value="NZ_MCGG01000013.1"/>
</dbReference>
<dbReference type="PANTHER" id="PTHR42943:SF13">
    <property type="entry name" value="GLUTATHIONE S-TRANSFERASE KAPPA-RELATED"/>
    <property type="match status" value="1"/>
</dbReference>
<comment type="caution">
    <text evidence="4">The sequence shown here is derived from an EMBL/GenBank/DDBJ whole genome shotgun (WGS) entry which is preliminary data.</text>
</comment>
<dbReference type="GO" id="GO:0004602">
    <property type="term" value="F:glutathione peroxidase activity"/>
    <property type="evidence" value="ECO:0007669"/>
    <property type="project" value="TreeGrafter"/>
</dbReference>
<dbReference type="InterPro" id="IPR014440">
    <property type="entry name" value="HCCAis_GSTk"/>
</dbReference>
<evidence type="ECO:0000256" key="2">
    <source>
        <dbReference type="PIRSR" id="PIRSR006386-1"/>
    </source>
</evidence>
<dbReference type="InterPro" id="IPR044087">
    <property type="entry name" value="NahD-like"/>
</dbReference>
<dbReference type="CDD" id="cd03022">
    <property type="entry name" value="DsbA_HCCA_Iso"/>
    <property type="match status" value="1"/>
</dbReference>
<dbReference type="InterPro" id="IPR001853">
    <property type="entry name" value="DSBA-like_thioredoxin_dom"/>
</dbReference>
<dbReference type="Pfam" id="PF01323">
    <property type="entry name" value="DSBA"/>
    <property type="match status" value="1"/>
</dbReference>
<dbReference type="GO" id="GO:0018845">
    <property type="term" value="F:2-hydroxychromene-2-carboxylate isomerase activity"/>
    <property type="evidence" value="ECO:0007669"/>
    <property type="project" value="UniProtKB-UniRule"/>
</dbReference>
<dbReference type="GO" id="GO:1901170">
    <property type="term" value="P:naphthalene catabolic process"/>
    <property type="evidence" value="ECO:0007669"/>
    <property type="project" value="InterPro"/>
</dbReference>
<feature type="domain" description="DSBA-like thioredoxin" evidence="3">
    <location>
        <begin position="11"/>
        <end position="202"/>
    </location>
</feature>
<dbReference type="STRING" id="28181.BEN30_06170"/>
<evidence type="ECO:0000313" key="5">
    <source>
        <dbReference type="Proteomes" id="UP000095347"/>
    </source>
</evidence>
<name>A0A1E5QA34_9PROT</name>
<gene>
    <name evidence="4" type="ORF">BEN30_06170</name>
</gene>
<dbReference type="Gene3D" id="3.40.30.10">
    <property type="entry name" value="Glutaredoxin"/>
    <property type="match status" value="1"/>
</dbReference>
<dbReference type="OrthoDB" id="5244108at2"/>
<evidence type="ECO:0000313" key="4">
    <source>
        <dbReference type="EMBL" id="OEJ68508.1"/>
    </source>
</evidence>
<dbReference type="AlphaFoldDB" id="A0A1E5QA34"/>
<dbReference type="GO" id="GO:0004364">
    <property type="term" value="F:glutathione transferase activity"/>
    <property type="evidence" value="ECO:0007669"/>
    <property type="project" value="TreeGrafter"/>
</dbReference>
<sequence>MSPTSAPQPIIDYYFSVVSPWTYLGNGRFQELAQRVNAHVIYHPLSSPDLFPATGGQLLKDRAQHRKDYRLVELARWQKHLGIPLNLQPKHFPAPEAPASKLILATQAAGQNAGPLLSSILKAVWAEERDISDVDTLIALAGLCGLDVETLFREAQSPELDAAFSTCTQMAIQRGVFGYPTYVYQGELFWGQDRLSFLETALTSHGG</sequence>
<dbReference type="PANTHER" id="PTHR42943">
    <property type="entry name" value="GLUTATHIONE S-TRANSFERASE KAPPA"/>
    <property type="match status" value="1"/>
</dbReference>
<dbReference type="GO" id="GO:0006749">
    <property type="term" value="P:glutathione metabolic process"/>
    <property type="evidence" value="ECO:0007669"/>
    <property type="project" value="TreeGrafter"/>
</dbReference>
<dbReference type="PIRSF" id="PIRSF006386">
    <property type="entry name" value="HCCAis_GSTk"/>
    <property type="match status" value="1"/>
</dbReference>
<evidence type="ECO:0000259" key="3">
    <source>
        <dbReference type="Pfam" id="PF01323"/>
    </source>
</evidence>
<organism evidence="4 5">
    <name type="scientific">Magnetovibrio blakemorei</name>
    <dbReference type="NCBI Taxonomy" id="28181"/>
    <lineage>
        <taxon>Bacteria</taxon>
        <taxon>Pseudomonadati</taxon>
        <taxon>Pseudomonadota</taxon>
        <taxon>Alphaproteobacteria</taxon>
        <taxon>Rhodospirillales</taxon>
        <taxon>Magnetovibrionaceae</taxon>
        <taxon>Magnetovibrio</taxon>
    </lineage>
</organism>
<comment type="catalytic activity">
    <reaction evidence="1">
        <text>2-hydroxychromene-2-carboxylate = (3E)-4-(2-hydroxyphenyl)-2-oxobut-3-enoate</text>
        <dbReference type="Rhea" id="RHEA:27401"/>
        <dbReference type="ChEBI" id="CHEBI:59350"/>
        <dbReference type="ChEBI" id="CHEBI:59353"/>
        <dbReference type="EC" id="5.99.1.4"/>
    </reaction>
</comment>
<protein>
    <recommendedName>
        <fullName evidence="1">2-hydroxychromene-2-carboxylate isomerase</fullName>
        <ecNumber evidence="1">5.99.1.4</ecNumber>
    </recommendedName>
</protein>
<proteinExistence type="inferred from homology"/>
<evidence type="ECO:0000256" key="1">
    <source>
        <dbReference type="PIRNR" id="PIRNR006386"/>
    </source>
</evidence>
<dbReference type="EC" id="5.99.1.4" evidence="1"/>
<dbReference type="Proteomes" id="UP000095347">
    <property type="component" value="Unassembled WGS sequence"/>
</dbReference>
<dbReference type="InterPro" id="IPR051924">
    <property type="entry name" value="GST_Kappa/NadH"/>
</dbReference>
<reference evidence="5" key="1">
    <citation type="submission" date="2016-07" db="EMBL/GenBank/DDBJ databases">
        <authorList>
            <person name="Florea S."/>
            <person name="Webb J.S."/>
            <person name="Jaromczyk J."/>
            <person name="Schardl C.L."/>
        </authorList>
    </citation>
    <scope>NUCLEOTIDE SEQUENCE [LARGE SCALE GENOMIC DNA]</scope>
    <source>
        <strain evidence="5">MV-1</strain>
    </source>
</reference>
<keyword evidence="1" id="KW-0413">Isomerase</keyword>
<dbReference type="InterPro" id="IPR036249">
    <property type="entry name" value="Thioredoxin-like_sf"/>
</dbReference>